<protein>
    <submittedName>
        <fullName evidence="2">Uncharacterized protein</fullName>
    </submittedName>
</protein>
<evidence type="ECO:0000313" key="3">
    <source>
        <dbReference type="Proteomes" id="UP000214649"/>
    </source>
</evidence>
<dbReference type="Proteomes" id="UP000214649">
    <property type="component" value="Unassembled WGS sequence"/>
</dbReference>
<name>A0A239RAI4_STREI</name>
<reference evidence="2 3" key="1">
    <citation type="submission" date="2017-07" db="EMBL/GenBank/DDBJ databases">
        <authorList>
            <person name="Sun Z.S."/>
            <person name="Albrecht U."/>
            <person name="Echele G."/>
            <person name="Lee C.C."/>
        </authorList>
    </citation>
    <scope>NUCLEOTIDE SEQUENCE [LARGE SCALE GENOMIC DNA]</scope>
    <source>
        <strain evidence="2 3">AR3</strain>
    </source>
</reference>
<keyword evidence="1" id="KW-1133">Transmembrane helix</keyword>
<sequence>MADNIKKHITLWNTFIVWLMLLFLGSIIYIIFYALGIKK</sequence>
<accession>A0A239RAI4</accession>
<dbReference type="AlphaFoldDB" id="A0A239RAI4"/>
<evidence type="ECO:0000313" key="2">
    <source>
        <dbReference type="EMBL" id="SNU07456.1"/>
    </source>
</evidence>
<organism evidence="2 3">
    <name type="scientific">Streptococcus equinus</name>
    <name type="common">Streptococcus bovis</name>
    <dbReference type="NCBI Taxonomy" id="1335"/>
    <lineage>
        <taxon>Bacteria</taxon>
        <taxon>Bacillati</taxon>
        <taxon>Bacillota</taxon>
        <taxon>Bacilli</taxon>
        <taxon>Lactobacillales</taxon>
        <taxon>Streptococcaceae</taxon>
        <taxon>Streptococcus</taxon>
    </lineage>
</organism>
<proteinExistence type="predicted"/>
<feature type="transmembrane region" description="Helical" evidence="1">
    <location>
        <begin position="15"/>
        <end position="35"/>
    </location>
</feature>
<keyword evidence="1" id="KW-0812">Transmembrane</keyword>
<keyword evidence="1" id="KW-0472">Membrane</keyword>
<evidence type="ECO:0000256" key="1">
    <source>
        <dbReference type="SAM" id="Phobius"/>
    </source>
</evidence>
<dbReference type="EMBL" id="FZRA01000002">
    <property type="protein sequence ID" value="SNU07456.1"/>
    <property type="molecule type" value="Genomic_DNA"/>
</dbReference>
<gene>
    <name evidence="2" type="ORF">SAMN05216470_0891</name>
</gene>